<dbReference type="Pfam" id="PF04390">
    <property type="entry name" value="LptE"/>
    <property type="match status" value="1"/>
</dbReference>
<dbReference type="InterPro" id="IPR007485">
    <property type="entry name" value="LPS_assembly_LptE"/>
</dbReference>
<protein>
    <recommendedName>
        <fullName evidence="2">LPS-assembly lipoprotein</fullName>
    </recommendedName>
</protein>
<name>A0A7C3C9D9_9PROT</name>
<dbReference type="GO" id="GO:0043165">
    <property type="term" value="P:Gram-negative-bacterium-type cell outer membrane assembly"/>
    <property type="evidence" value="ECO:0007669"/>
    <property type="project" value="InterPro"/>
</dbReference>
<sequence>MPKKTIIPKKIPINAFRHLACGLGSALMLSACGFEPMHATNALNGASAVKGGVVFREISVVTSKNDKEDFLLKQALRDRLGDNSNTRYTLRVVPTTSRRNLGIGADDVASRYDLIMTARFELLDAKTGDVLMKDKIRAISTFGAPRDPYGTASAQNNADRQVAAEAADRIIVRLARYQKRGLDLSKQPIMTTDTP</sequence>
<evidence type="ECO:0000313" key="1">
    <source>
        <dbReference type="EMBL" id="HFB55241.1"/>
    </source>
</evidence>
<accession>A0A7C3C9D9</accession>
<evidence type="ECO:0008006" key="2">
    <source>
        <dbReference type="Google" id="ProtNLM"/>
    </source>
</evidence>
<comment type="caution">
    <text evidence="1">The sequence shown here is derived from an EMBL/GenBank/DDBJ whole genome shotgun (WGS) entry which is preliminary data.</text>
</comment>
<dbReference type="Gene3D" id="3.30.160.150">
    <property type="entry name" value="Lipoprotein like domain"/>
    <property type="match status" value="1"/>
</dbReference>
<proteinExistence type="predicted"/>
<organism evidence="1">
    <name type="scientific">Hellea balneolensis</name>
    <dbReference type="NCBI Taxonomy" id="287478"/>
    <lineage>
        <taxon>Bacteria</taxon>
        <taxon>Pseudomonadati</taxon>
        <taxon>Pseudomonadota</taxon>
        <taxon>Alphaproteobacteria</taxon>
        <taxon>Maricaulales</taxon>
        <taxon>Robiginitomaculaceae</taxon>
        <taxon>Hellea</taxon>
    </lineage>
</organism>
<dbReference type="EMBL" id="DRMN01000323">
    <property type="protein sequence ID" value="HFB55241.1"/>
    <property type="molecule type" value="Genomic_DNA"/>
</dbReference>
<dbReference type="Proteomes" id="UP000886042">
    <property type="component" value="Unassembled WGS sequence"/>
</dbReference>
<reference evidence="1" key="1">
    <citation type="journal article" date="2020" name="mSystems">
        <title>Genome- and Community-Level Interaction Insights into Carbon Utilization and Element Cycling Functions of Hydrothermarchaeota in Hydrothermal Sediment.</title>
        <authorList>
            <person name="Zhou Z."/>
            <person name="Liu Y."/>
            <person name="Xu W."/>
            <person name="Pan J."/>
            <person name="Luo Z.H."/>
            <person name="Li M."/>
        </authorList>
    </citation>
    <scope>NUCLEOTIDE SEQUENCE [LARGE SCALE GENOMIC DNA]</scope>
    <source>
        <strain evidence="1">HyVt-489</strain>
    </source>
</reference>
<dbReference type="AlphaFoldDB" id="A0A7C3C9D9"/>
<gene>
    <name evidence="1" type="ORF">ENJ46_04890</name>
</gene>
<dbReference type="PROSITE" id="PS51257">
    <property type="entry name" value="PROKAR_LIPOPROTEIN"/>
    <property type="match status" value="1"/>
</dbReference>
<dbReference type="GO" id="GO:0019867">
    <property type="term" value="C:outer membrane"/>
    <property type="evidence" value="ECO:0007669"/>
    <property type="project" value="InterPro"/>
</dbReference>